<dbReference type="Proteomes" id="UP000673383">
    <property type="component" value="Unassembled WGS sequence"/>
</dbReference>
<dbReference type="GO" id="GO:0043093">
    <property type="term" value="P:FtsZ-dependent cytokinesis"/>
    <property type="evidence" value="ECO:0007669"/>
    <property type="project" value="UniProtKB-UniRule"/>
</dbReference>
<dbReference type="InterPro" id="IPR037103">
    <property type="entry name" value="Tubulin/FtsZ-like_C"/>
</dbReference>
<dbReference type="GO" id="GO:0005525">
    <property type="term" value="F:GTP binding"/>
    <property type="evidence" value="ECO:0007669"/>
    <property type="project" value="UniProtKB-UniRule"/>
</dbReference>
<organism evidence="11 12">
    <name type="scientific">Bradyrhizobium elkanii</name>
    <dbReference type="NCBI Taxonomy" id="29448"/>
    <lineage>
        <taxon>Bacteria</taxon>
        <taxon>Pseudomonadati</taxon>
        <taxon>Pseudomonadota</taxon>
        <taxon>Alphaproteobacteria</taxon>
        <taxon>Hyphomicrobiales</taxon>
        <taxon>Nitrobacteraceae</taxon>
        <taxon>Bradyrhizobium</taxon>
    </lineage>
</organism>
<comment type="function">
    <text evidence="5 7">Essential cell division protein that forms a contractile ring structure (Z ring) at the future cell division site. The regulation of the ring assembly controls the timing and the location of cell division. One of the functions of the FtsZ ring is to recruit other cell division proteins to the septum to produce a new cell wall between the dividing cells. Binds GTP and shows GTPase activity.</text>
</comment>
<comment type="subcellular location">
    <subcellularLocation>
        <location evidence="5">Cytoplasm</location>
    </subcellularLocation>
    <text evidence="5">Assembles at midcell at the inner surface of the cytoplasmic membrane.</text>
</comment>
<keyword evidence="5 7" id="KW-0131">Cell cycle</keyword>
<feature type="binding site" evidence="5">
    <location>
        <begin position="111"/>
        <end position="113"/>
    </location>
    <ligand>
        <name>GTP</name>
        <dbReference type="ChEBI" id="CHEBI:37565"/>
    </ligand>
</feature>
<dbReference type="InterPro" id="IPR018316">
    <property type="entry name" value="Tubulin/FtsZ_2-layer-sand-dom"/>
</dbReference>
<feature type="binding site" evidence="5">
    <location>
        <position position="190"/>
    </location>
    <ligand>
        <name>GTP</name>
        <dbReference type="ChEBI" id="CHEBI:37565"/>
    </ligand>
</feature>
<dbReference type="SUPFAM" id="SSF55307">
    <property type="entry name" value="Tubulin C-terminal domain-like"/>
    <property type="match status" value="1"/>
</dbReference>
<evidence type="ECO:0000256" key="3">
    <source>
        <dbReference type="ARBA" id="ARBA00022741"/>
    </source>
</evidence>
<keyword evidence="5 7" id="KW-0717">Septation</keyword>
<evidence type="ECO:0000259" key="9">
    <source>
        <dbReference type="SMART" id="SM00864"/>
    </source>
</evidence>
<evidence type="ECO:0000256" key="7">
    <source>
        <dbReference type="RuleBase" id="RU000631"/>
    </source>
</evidence>
<dbReference type="HAMAP" id="MF_00909">
    <property type="entry name" value="FtsZ"/>
    <property type="match status" value="1"/>
</dbReference>
<accession>A0A8I1Y8X7</accession>
<evidence type="ECO:0000256" key="8">
    <source>
        <dbReference type="SAM" id="MobiDB-lite"/>
    </source>
</evidence>
<dbReference type="PANTHER" id="PTHR30314:SF3">
    <property type="entry name" value="MITOCHONDRIAL DIVISION PROTEIN FSZA"/>
    <property type="match status" value="1"/>
</dbReference>
<comment type="subunit">
    <text evidence="5">Homodimer. Polymerizes to form a dynamic ring structure in a strictly GTP-dependent manner. Interacts directly with several other division proteins.</text>
</comment>
<dbReference type="FunFam" id="3.30.1330.20:FF:000011">
    <property type="entry name" value="Cell division protein FtsZ"/>
    <property type="match status" value="1"/>
</dbReference>
<evidence type="ECO:0000313" key="12">
    <source>
        <dbReference type="Proteomes" id="UP000673383"/>
    </source>
</evidence>
<protein>
    <recommendedName>
        <fullName evidence="5 6">Cell division protein FtsZ</fullName>
    </recommendedName>
</protein>
<dbReference type="GO" id="GO:0032153">
    <property type="term" value="C:cell division site"/>
    <property type="evidence" value="ECO:0007669"/>
    <property type="project" value="UniProtKB-UniRule"/>
</dbReference>
<keyword evidence="4 5" id="KW-0342">GTP-binding</keyword>
<feature type="domain" description="Tubulin/FtsZ GTPase" evidence="9">
    <location>
        <begin position="16"/>
        <end position="208"/>
    </location>
</feature>
<dbReference type="GO" id="GO:0003924">
    <property type="term" value="F:GTPase activity"/>
    <property type="evidence" value="ECO:0007669"/>
    <property type="project" value="UniProtKB-UniRule"/>
</dbReference>
<dbReference type="PRINTS" id="PR00423">
    <property type="entry name" value="CELLDVISFTSZ"/>
</dbReference>
<dbReference type="InterPro" id="IPR000158">
    <property type="entry name" value="Cell_div_FtsZ"/>
</dbReference>
<evidence type="ECO:0000256" key="1">
    <source>
        <dbReference type="ARBA" id="ARBA00009690"/>
    </source>
</evidence>
<dbReference type="PROSITE" id="PS01135">
    <property type="entry name" value="FTSZ_2"/>
    <property type="match status" value="1"/>
</dbReference>
<dbReference type="GO" id="GO:0005737">
    <property type="term" value="C:cytoplasm"/>
    <property type="evidence" value="ECO:0007669"/>
    <property type="project" value="UniProtKB-SubCell"/>
</dbReference>
<dbReference type="SUPFAM" id="SSF52490">
    <property type="entry name" value="Tubulin nucleotide-binding domain-like"/>
    <property type="match status" value="1"/>
</dbReference>
<dbReference type="PROSITE" id="PS01134">
    <property type="entry name" value="FTSZ_1"/>
    <property type="match status" value="1"/>
</dbReference>
<dbReference type="Gene3D" id="3.30.1330.20">
    <property type="entry name" value="Tubulin/FtsZ, C-terminal domain"/>
    <property type="match status" value="1"/>
</dbReference>
<dbReference type="NCBIfam" id="TIGR03483">
    <property type="entry name" value="FtsZ_alphas_C"/>
    <property type="match status" value="1"/>
</dbReference>
<dbReference type="InterPro" id="IPR036525">
    <property type="entry name" value="Tubulin/FtsZ_GTPase_sf"/>
</dbReference>
<comment type="caution">
    <text evidence="11">The sequence shown here is derived from an EMBL/GenBank/DDBJ whole genome shotgun (WGS) entry which is preliminary data.</text>
</comment>
<dbReference type="CDD" id="cd02201">
    <property type="entry name" value="FtsZ_type1"/>
    <property type="match status" value="1"/>
</dbReference>
<dbReference type="InterPro" id="IPR024757">
    <property type="entry name" value="FtsZ_C"/>
</dbReference>
<gene>
    <name evidence="5" type="primary">ftsZ</name>
    <name evidence="11" type="ORF">JOH49_005135</name>
</gene>
<dbReference type="NCBIfam" id="TIGR00065">
    <property type="entry name" value="ftsZ"/>
    <property type="match status" value="1"/>
</dbReference>
<dbReference type="AlphaFoldDB" id="A0A8I1Y8X7"/>
<dbReference type="InterPro" id="IPR020805">
    <property type="entry name" value="Cell_div_FtsZ_CS"/>
</dbReference>
<dbReference type="Pfam" id="PF00091">
    <property type="entry name" value="Tubulin"/>
    <property type="match status" value="1"/>
</dbReference>
<dbReference type="InterPro" id="IPR003008">
    <property type="entry name" value="Tubulin_FtsZ_GTPase"/>
</dbReference>
<proteinExistence type="inferred from homology"/>
<sequence length="596" mass="62534">MALNLTPPDISELKPRITVFGVGGAGGNAVNNMITAGLQGVDFVVANTDAQALTMSKAQRIVQMGTQVTQGLGAGSQPDVGAAAAQEVMDELRDHLTGANMVFVTAGMGGGTGTGAAPVIAKAAREMGILTVGVVTKPFHFEGQRRMRTAEHGIAELHKVVDTLLIIPNQNLFRVANEKTTFADAFAMADQVLYSGVACITDLMVKEGLINLDFADVRAVMREMGKAMMGTGEATGEKRALTAAEAAIANPLIDDSSMKGARGLLISITGGKDLTLFEVDEAATRIREEVDADANIIVGATFDESLDGVIRVSVVATGIEQAAIASRAQAPAAQQSGGSPESRLADLTARLRADNQRMAERAQKLEPATGVTVAPIAAPAAPQQRPAVERAALAAIAAAVAPDGSPSAQAPMQPASYGDVTVRPIAQKPSLFPDHEAARAEQHEPMPPETFIPQAAERSPVRAPRMPKFEDLPMPAQAEIRQASGEGEPEHPQKTRLSLLQRLANVGLGRRDEETEPPIAARASGPAMPTMPPLPERKPARSVAQQISANESPVSEYAKRPAPQGLDAHGRQAPVAPTPQGDDHLDIPAFLRRQAN</sequence>
<dbReference type="GO" id="GO:0051258">
    <property type="term" value="P:protein polymerization"/>
    <property type="evidence" value="ECO:0007669"/>
    <property type="project" value="UniProtKB-UniRule"/>
</dbReference>
<evidence type="ECO:0000256" key="5">
    <source>
        <dbReference type="HAMAP-Rule" id="MF_00909"/>
    </source>
</evidence>
<evidence type="ECO:0000256" key="6">
    <source>
        <dbReference type="NCBIfam" id="TIGR00065"/>
    </source>
</evidence>
<dbReference type="FunFam" id="3.40.50.1440:FF:000001">
    <property type="entry name" value="Cell division protein FtsZ"/>
    <property type="match status" value="1"/>
</dbReference>
<keyword evidence="2 5" id="KW-0963">Cytoplasm</keyword>
<dbReference type="SMART" id="SM00865">
    <property type="entry name" value="Tubulin_C"/>
    <property type="match status" value="1"/>
</dbReference>
<dbReference type="PANTHER" id="PTHR30314">
    <property type="entry name" value="CELL DIVISION PROTEIN FTSZ-RELATED"/>
    <property type="match status" value="1"/>
</dbReference>
<keyword evidence="5 7" id="KW-0132">Cell division</keyword>
<keyword evidence="3 5" id="KW-0547">Nucleotide-binding</keyword>
<feature type="region of interest" description="Disordered" evidence="8">
    <location>
        <begin position="507"/>
        <end position="596"/>
    </location>
</feature>
<dbReference type="Gene3D" id="3.40.50.1440">
    <property type="entry name" value="Tubulin/FtsZ, GTPase domain"/>
    <property type="match status" value="1"/>
</dbReference>
<feature type="binding site" evidence="5">
    <location>
        <position position="146"/>
    </location>
    <ligand>
        <name>GTP</name>
        <dbReference type="ChEBI" id="CHEBI:37565"/>
    </ligand>
</feature>
<dbReference type="InterPro" id="IPR008280">
    <property type="entry name" value="Tub_FtsZ_C"/>
</dbReference>
<feature type="binding site" evidence="5">
    <location>
        <begin position="24"/>
        <end position="28"/>
    </location>
    <ligand>
        <name>GTP</name>
        <dbReference type="ChEBI" id="CHEBI:37565"/>
    </ligand>
</feature>
<feature type="compositionally biased region" description="Polar residues" evidence="8">
    <location>
        <begin position="543"/>
        <end position="553"/>
    </location>
</feature>
<dbReference type="InterPro" id="IPR017844">
    <property type="entry name" value="Cell_div_FtsZ_C"/>
</dbReference>
<name>A0A8I1Y8X7_BRAEL</name>
<dbReference type="EMBL" id="JAFICZ010000001">
    <property type="protein sequence ID" value="MBP1295382.1"/>
    <property type="molecule type" value="Genomic_DNA"/>
</dbReference>
<comment type="similarity">
    <text evidence="1 5 7">Belongs to the FtsZ family.</text>
</comment>
<evidence type="ECO:0000313" key="11">
    <source>
        <dbReference type="EMBL" id="MBP1295382.1"/>
    </source>
</evidence>
<dbReference type="Pfam" id="PF12327">
    <property type="entry name" value="FtsZ_C"/>
    <property type="match status" value="1"/>
</dbReference>
<feature type="region of interest" description="Disordered" evidence="8">
    <location>
        <begin position="438"/>
        <end position="473"/>
    </location>
</feature>
<evidence type="ECO:0000256" key="4">
    <source>
        <dbReference type="ARBA" id="ARBA00023134"/>
    </source>
</evidence>
<dbReference type="GO" id="GO:0000917">
    <property type="term" value="P:division septum assembly"/>
    <property type="evidence" value="ECO:0007669"/>
    <property type="project" value="UniProtKB-KW"/>
</dbReference>
<dbReference type="RefSeq" id="WP_172647433.1">
    <property type="nucleotide sequence ID" value="NZ_JAFICZ010000001.1"/>
</dbReference>
<feature type="domain" description="Tubulin/FtsZ 2-layer sandwich" evidence="10">
    <location>
        <begin position="210"/>
        <end position="328"/>
    </location>
</feature>
<dbReference type="SMART" id="SM00864">
    <property type="entry name" value="Tubulin"/>
    <property type="match status" value="1"/>
</dbReference>
<reference evidence="11" key="1">
    <citation type="submission" date="2021-02" db="EMBL/GenBank/DDBJ databases">
        <title>Genomic Encyclopedia of Type Strains, Phase IV (KMG-V): Genome sequencing to study the core and pangenomes of soil and plant-associated prokaryotes.</title>
        <authorList>
            <person name="Whitman W."/>
        </authorList>
    </citation>
    <scope>NUCLEOTIDE SEQUENCE</scope>
    <source>
        <strain evidence="11">USDA 406</strain>
    </source>
</reference>
<evidence type="ECO:0000256" key="2">
    <source>
        <dbReference type="ARBA" id="ARBA00022490"/>
    </source>
</evidence>
<dbReference type="InterPro" id="IPR045061">
    <property type="entry name" value="FtsZ/CetZ"/>
</dbReference>
<evidence type="ECO:0000259" key="10">
    <source>
        <dbReference type="SMART" id="SM00865"/>
    </source>
</evidence>
<feature type="binding site" evidence="5">
    <location>
        <position position="142"/>
    </location>
    <ligand>
        <name>GTP</name>
        <dbReference type="ChEBI" id="CHEBI:37565"/>
    </ligand>
</feature>